<evidence type="ECO:0000313" key="6">
    <source>
        <dbReference type="Proteomes" id="UP000465302"/>
    </source>
</evidence>
<dbReference type="Proteomes" id="UP000465302">
    <property type="component" value="Unassembled WGS sequence"/>
</dbReference>
<name>A0A2A7N528_MYCAG</name>
<sequence length="223" mass="25325">MGLLIVRLVELLIVIVPLIGVFYAGAKAITKARNRSDDAPTDPALSAPSAPRQERTSKTAQWQAIQRAVREHDRTDTRWLDYELDISKLLDYPLMTDMRDPFTQRFHRAKLRADLHRPADPADLLADSEAARQYLDAVEEYVTAFDVAESEAFRRRRSDFSREEQQRLSRAHSALRIASDSAATPQEREKAFDVARRELDGLIVLPERTRTAIERGIAGELDA</sequence>
<reference evidence="3 6" key="2">
    <citation type="journal article" date="2019" name="Emerg. Microbes Infect.">
        <title>Comprehensive subspecies identification of 175 nontuberculous mycobacteria species based on 7547 genomic profiles.</title>
        <authorList>
            <person name="Matsumoto Y."/>
            <person name="Kinjo T."/>
            <person name="Motooka D."/>
            <person name="Nabeya D."/>
            <person name="Jung N."/>
            <person name="Uechi K."/>
            <person name="Horii T."/>
            <person name="Iida T."/>
            <person name="Fujita J."/>
            <person name="Nakamura S."/>
        </authorList>
    </citation>
    <scope>NUCLEOTIDE SEQUENCE [LARGE SCALE GENOMIC DNA]</scope>
    <source>
        <strain evidence="3 6">JCM 6377</strain>
    </source>
</reference>
<evidence type="ECO:0000313" key="5">
    <source>
        <dbReference type="Proteomes" id="UP000220914"/>
    </source>
</evidence>
<dbReference type="EMBL" id="BLKS01000001">
    <property type="protein sequence ID" value="GFG53613.1"/>
    <property type="molecule type" value="Genomic_DNA"/>
</dbReference>
<evidence type="ECO:0000313" key="3">
    <source>
        <dbReference type="EMBL" id="GFG53613.1"/>
    </source>
</evidence>
<reference evidence="3" key="3">
    <citation type="submission" date="2020-02" db="EMBL/GenBank/DDBJ databases">
        <authorList>
            <person name="Matsumoto Y."/>
            <person name="Motooka D."/>
            <person name="Nakamura S."/>
        </authorList>
    </citation>
    <scope>NUCLEOTIDE SEQUENCE</scope>
    <source>
        <strain evidence="3">JCM 6377</strain>
    </source>
</reference>
<organism evidence="4 5">
    <name type="scientific">Mycolicibacterium agri</name>
    <name type="common">Mycobacterium agri</name>
    <dbReference type="NCBI Taxonomy" id="36811"/>
    <lineage>
        <taxon>Bacteria</taxon>
        <taxon>Bacillati</taxon>
        <taxon>Actinomycetota</taxon>
        <taxon>Actinomycetes</taxon>
        <taxon>Mycobacteriales</taxon>
        <taxon>Mycobacteriaceae</taxon>
        <taxon>Mycolicibacterium</taxon>
    </lineage>
</organism>
<keyword evidence="2" id="KW-0472">Membrane</keyword>
<keyword evidence="2" id="KW-1133">Transmembrane helix</keyword>
<keyword evidence="2" id="KW-0812">Transmembrane</keyword>
<reference evidence="4 5" key="1">
    <citation type="submission" date="2017-10" db="EMBL/GenBank/DDBJ databases">
        <title>The new phylogeny of genus Mycobacterium.</title>
        <authorList>
            <person name="Tortoli E."/>
            <person name="Trovato A."/>
            <person name="Cirillo D.M."/>
        </authorList>
    </citation>
    <scope>NUCLEOTIDE SEQUENCE [LARGE SCALE GENOMIC DNA]</scope>
    <source>
        <strain evidence="4 5">CCUG37673</strain>
    </source>
</reference>
<protein>
    <submittedName>
        <fullName evidence="4">Uncharacterized protein</fullName>
    </submittedName>
</protein>
<keyword evidence="5" id="KW-1185">Reference proteome</keyword>
<evidence type="ECO:0000313" key="4">
    <source>
        <dbReference type="EMBL" id="PEG38538.1"/>
    </source>
</evidence>
<gene>
    <name evidence="4" type="ORF">CQY20_12555</name>
    <name evidence="3" type="ORF">MAGR_50540</name>
</gene>
<proteinExistence type="predicted"/>
<dbReference type="Proteomes" id="UP000220914">
    <property type="component" value="Unassembled WGS sequence"/>
</dbReference>
<feature type="transmembrane region" description="Helical" evidence="2">
    <location>
        <begin position="6"/>
        <end position="26"/>
    </location>
</feature>
<dbReference type="EMBL" id="PDCP01000019">
    <property type="protein sequence ID" value="PEG38538.1"/>
    <property type="molecule type" value="Genomic_DNA"/>
</dbReference>
<feature type="region of interest" description="Disordered" evidence="1">
    <location>
        <begin position="33"/>
        <end position="60"/>
    </location>
</feature>
<dbReference type="OrthoDB" id="4948465at2"/>
<evidence type="ECO:0000256" key="2">
    <source>
        <dbReference type="SAM" id="Phobius"/>
    </source>
</evidence>
<dbReference type="AlphaFoldDB" id="A0A2A7N528"/>
<dbReference type="RefSeq" id="WP_097940417.1">
    <property type="nucleotide sequence ID" value="NZ_BLKS01000001.1"/>
</dbReference>
<accession>A0A2A7N528</accession>
<evidence type="ECO:0000256" key="1">
    <source>
        <dbReference type="SAM" id="MobiDB-lite"/>
    </source>
</evidence>
<comment type="caution">
    <text evidence="4">The sequence shown here is derived from an EMBL/GenBank/DDBJ whole genome shotgun (WGS) entry which is preliminary data.</text>
</comment>